<feature type="compositionally biased region" description="Basic and acidic residues" evidence="1">
    <location>
        <begin position="383"/>
        <end position="392"/>
    </location>
</feature>
<proteinExistence type="predicted"/>
<dbReference type="InterPro" id="IPR043138">
    <property type="entry name" value="GGT_lsub"/>
</dbReference>
<dbReference type="Pfam" id="PF01019">
    <property type="entry name" value="G_glu_transpept"/>
    <property type="match status" value="1"/>
</dbReference>
<feature type="region of interest" description="Disordered" evidence="1">
    <location>
        <begin position="369"/>
        <end position="392"/>
    </location>
</feature>
<dbReference type="PANTHER" id="PTHR43881:SF1">
    <property type="entry name" value="GAMMA-GLUTAMYLTRANSPEPTIDASE (AFU_ORTHOLOGUE AFUA_4G13580)"/>
    <property type="match status" value="1"/>
</dbReference>
<feature type="region of interest" description="Disordered" evidence="1">
    <location>
        <begin position="1"/>
        <end position="29"/>
    </location>
</feature>
<dbReference type="SUPFAM" id="SSF56235">
    <property type="entry name" value="N-terminal nucleophile aminohydrolases (Ntn hydrolases)"/>
    <property type="match status" value="1"/>
</dbReference>
<dbReference type="InterPro" id="IPR043137">
    <property type="entry name" value="GGT_ssub_C"/>
</dbReference>
<feature type="compositionally biased region" description="Low complexity" evidence="1">
    <location>
        <begin position="369"/>
        <end position="381"/>
    </location>
</feature>
<gene>
    <name evidence="2" type="ORF">DBRI1063_LOCUS22217</name>
</gene>
<dbReference type="InterPro" id="IPR052896">
    <property type="entry name" value="GGT-like_enzyme"/>
</dbReference>
<sequence length="622" mass="67277">MADWYDIKSPNIPSSSSKEKTQSQTPPLPFTSRRSSLICCNGCVATSQPLASSIGLQILRDKNGNAADASIAIAAALAVLEPCSTGLGGDMFALHYSAQTKQVEAVNGSGRSPQNLSLDLVKKDCPSSDDKNGVCSTKFSISQHAVTVPGAAAGWEDFYNKFSSGNLTFAELLEPAAQLAEEGFPVAPLTAHFWKSGFKLIRRWFNGDEEERIPLTIDGKHPPNAGDIIQNKDMARVLRSLGTHGAYKGFYDNEKTGHAIVSTLQKIGGTMTISDLKNQKSTFPQPIYATYRKYKLWQVPPNGQGVAGLIALSGLEELERRNIIPRIEKEGDLAPRSTSTMHAMIEMMRLGFGDARSYVCDPDYAPNSSSSIDYSSNNTESGNGDKEDKTSTKWLLDQKRIGDRAAEIFQPNKAVAQGIPDSTSCTVSFQVVDKEGNAVSFVNSNFAGFGTGIVPDGCGFTLQNRGFGFNVDDPNHPNSLQPNKRPYHTIIPGIITHHDEDEENGKDLLYATISNMGGYMQPQGHMQLTVDMVAGGLDPQAAIDQPRFCIVDGTQAGTVLLEDGVDPNVVEDLQRMGHNMTPRVSGYDRSAFGRAQIIRCNRDTGVLWAGSDGRADGCAMGY</sequence>
<protein>
    <recommendedName>
        <fullName evidence="3">Gamma-glutamyltransferase</fullName>
    </recommendedName>
</protein>
<dbReference type="Gene3D" id="1.10.246.130">
    <property type="match status" value="1"/>
</dbReference>
<name>A0A7S2ERP6_9STRA</name>
<evidence type="ECO:0008006" key="3">
    <source>
        <dbReference type="Google" id="ProtNLM"/>
    </source>
</evidence>
<dbReference type="EMBL" id="HBGN01034518">
    <property type="protein sequence ID" value="CAD9351983.1"/>
    <property type="molecule type" value="Transcribed_RNA"/>
</dbReference>
<reference evidence="2" key="1">
    <citation type="submission" date="2021-01" db="EMBL/GenBank/DDBJ databases">
        <authorList>
            <person name="Corre E."/>
            <person name="Pelletier E."/>
            <person name="Niang G."/>
            <person name="Scheremetjew M."/>
            <person name="Finn R."/>
            <person name="Kale V."/>
            <person name="Holt S."/>
            <person name="Cochrane G."/>
            <person name="Meng A."/>
            <person name="Brown T."/>
            <person name="Cohen L."/>
        </authorList>
    </citation>
    <scope>NUCLEOTIDE SEQUENCE</scope>
    <source>
        <strain evidence="2">Pop2</strain>
    </source>
</reference>
<evidence type="ECO:0000313" key="2">
    <source>
        <dbReference type="EMBL" id="CAD9351983.1"/>
    </source>
</evidence>
<accession>A0A7S2ERP6</accession>
<feature type="compositionally biased region" description="Low complexity" evidence="1">
    <location>
        <begin position="7"/>
        <end position="16"/>
    </location>
</feature>
<evidence type="ECO:0000256" key="1">
    <source>
        <dbReference type="SAM" id="MobiDB-lite"/>
    </source>
</evidence>
<dbReference type="AlphaFoldDB" id="A0A7S2ERP6"/>
<dbReference type="PANTHER" id="PTHR43881">
    <property type="entry name" value="GAMMA-GLUTAMYLTRANSPEPTIDASE (AFU_ORTHOLOGUE AFUA_4G13580)"/>
    <property type="match status" value="1"/>
</dbReference>
<dbReference type="PRINTS" id="PR01210">
    <property type="entry name" value="GGTRANSPTASE"/>
</dbReference>
<dbReference type="Gene3D" id="3.60.20.40">
    <property type="match status" value="1"/>
</dbReference>
<organism evidence="2">
    <name type="scientific">Ditylum brightwellii</name>
    <dbReference type="NCBI Taxonomy" id="49249"/>
    <lineage>
        <taxon>Eukaryota</taxon>
        <taxon>Sar</taxon>
        <taxon>Stramenopiles</taxon>
        <taxon>Ochrophyta</taxon>
        <taxon>Bacillariophyta</taxon>
        <taxon>Mediophyceae</taxon>
        <taxon>Lithodesmiophycidae</taxon>
        <taxon>Lithodesmiales</taxon>
        <taxon>Lithodesmiaceae</taxon>
        <taxon>Ditylum</taxon>
    </lineage>
</organism>
<dbReference type="InterPro" id="IPR029055">
    <property type="entry name" value="Ntn_hydrolases_N"/>
</dbReference>